<evidence type="ECO:0000313" key="3">
    <source>
        <dbReference type="Proteomes" id="UP000199546"/>
    </source>
</evidence>
<organism evidence="2 3">
    <name type="scientific">Geodermatophilus amargosae</name>
    <dbReference type="NCBI Taxonomy" id="1296565"/>
    <lineage>
        <taxon>Bacteria</taxon>
        <taxon>Bacillati</taxon>
        <taxon>Actinomycetota</taxon>
        <taxon>Actinomycetes</taxon>
        <taxon>Geodermatophilales</taxon>
        <taxon>Geodermatophilaceae</taxon>
        <taxon>Geodermatophilus</taxon>
    </lineage>
</organism>
<proteinExistence type="predicted"/>
<evidence type="ECO:0000313" key="2">
    <source>
        <dbReference type="EMBL" id="SFU07615.1"/>
    </source>
</evidence>
<accession>A0A1I7D7N6</accession>
<dbReference type="EMBL" id="FPBA01000037">
    <property type="protein sequence ID" value="SFU07615.1"/>
    <property type="molecule type" value="Genomic_DNA"/>
</dbReference>
<reference evidence="3" key="1">
    <citation type="submission" date="2016-10" db="EMBL/GenBank/DDBJ databases">
        <authorList>
            <person name="Varghese N."/>
            <person name="Submissions S."/>
        </authorList>
    </citation>
    <scope>NUCLEOTIDE SEQUENCE [LARGE SCALE GENOMIC DNA]</scope>
    <source>
        <strain evidence="3">DSM 46136</strain>
    </source>
</reference>
<dbReference type="AlphaFoldDB" id="A0A1I7D7N6"/>
<sequence>MELVGQGGGRQRADEVGRLAAETLEQDEQDAVQDVGDTADGHEPGELCSCVAPQQPVEQRSGGRLVHTSIVVNGGPRVVVRADPLPLLRTQ</sequence>
<protein>
    <submittedName>
        <fullName evidence="2">Uncharacterized protein</fullName>
    </submittedName>
</protein>
<name>A0A1I7D7N6_9ACTN</name>
<keyword evidence="3" id="KW-1185">Reference proteome</keyword>
<dbReference type="RefSeq" id="WP_175551838.1">
    <property type="nucleotide sequence ID" value="NZ_FPBA01000037.1"/>
</dbReference>
<feature type="region of interest" description="Disordered" evidence="1">
    <location>
        <begin position="24"/>
        <end position="44"/>
    </location>
</feature>
<evidence type="ECO:0000256" key="1">
    <source>
        <dbReference type="SAM" id="MobiDB-lite"/>
    </source>
</evidence>
<gene>
    <name evidence="2" type="ORF">SAMN05660657_05416</name>
</gene>
<dbReference type="Proteomes" id="UP000199546">
    <property type="component" value="Unassembled WGS sequence"/>
</dbReference>